<gene>
    <name evidence="3" type="ORF">LshimejAT787_0107350</name>
</gene>
<feature type="compositionally biased region" description="Basic and acidic residues" evidence="1">
    <location>
        <begin position="148"/>
        <end position="157"/>
    </location>
</feature>
<feature type="region of interest" description="Disordered" evidence="1">
    <location>
        <begin position="280"/>
        <end position="373"/>
    </location>
</feature>
<feature type="region of interest" description="Disordered" evidence="1">
    <location>
        <begin position="1"/>
        <end position="157"/>
    </location>
</feature>
<evidence type="ECO:0000259" key="2">
    <source>
        <dbReference type="PROSITE" id="PS51082"/>
    </source>
</evidence>
<dbReference type="AlphaFoldDB" id="A0A9P3UJX5"/>
<feature type="domain" description="WH2" evidence="2">
    <location>
        <begin position="1"/>
        <end position="18"/>
    </location>
</feature>
<proteinExistence type="predicted"/>
<evidence type="ECO:0000256" key="1">
    <source>
        <dbReference type="SAM" id="MobiDB-lite"/>
    </source>
</evidence>
<dbReference type="Pfam" id="PF02205">
    <property type="entry name" value="WH2"/>
    <property type="match status" value="1"/>
</dbReference>
<evidence type="ECO:0000313" key="3">
    <source>
        <dbReference type="EMBL" id="GLB33851.1"/>
    </source>
</evidence>
<organism evidence="3 4">
    <name type="scientific">Lyophyllum shimeji</name>
    <name type="common">Hon-shimeji</name>
    <name type="synonym">Tricholoma shimeji</name>
    <dbReference type="NCBI Taxonomy" id="47721"/>
    <lineage>
        <taxon>Eukaryota</taxon>
        <taxon>Fungi</taxon>
        <taxon>Dikarya</taxon>
        <taxon>Basidiomycota</taxon>
        <taxon>Agaricomycotina</taxon>
        <taxon>Agaricomycetes</taxon>
        <taxon>Agaricomycetidae</taxon>
        <taxon>Agaricales</taxon>
        <taxon>Tricholomatineae</taxon>
        <taxon>Lyophyllaceae</taxon>
        <taxon>Lyophyllum</taxon>
    </lineage>
</organism>
<keyword evidence="4" id="KW-1185">Reference proteome</keyword>
<sequence>MSSELLKQIQAGKKLKKAETNDRSAPVIEAPKSSLGGGGGSAISAGGTSRLGGGGAGPPQLGGLFAGGMPKLKPAGQSQNPKPTNLAKPPSIPKREGSAAATPARQIPSVPPPKPASAAPAPPSRAAPSVPAREVHSVPESAPAPLADPRHPYEHRPHLLHQLGPHQRSLHVRHQRSLPVRHQRSLPVRHRRFLLVPRHRSLLDLRRAFRLVMAHLLHLRRLPLPDLPLPSHLDLHLVNQPRHRPVELRLRPPEGRLRHHPPGHPAAPAPPLRVRALSEVDPPAEGAPPAQAARSSLMPPVATANPVPPPRRVPSMSNTNGRPPSRKIPSPPPNSGGHKFPVSDFPPPREFEAKTRHYASGRVRGSDFDLGTL</sequence>
<dbReference type="OrthoDB" id="2430277at2759"/>
<reference evidence="3" key="1">
    <citation type="submission" date="2022-07" db="EMBL/GenBank/DDBJ databases">
        <title>The genome of Lyophyllum shimeji provides insight into the initial evolution of ectomycorrhizal fungal genome.</title>
        <authorList>
            <person name="Kobayashi Y."/>
            <person name="Shibata T."/>
            <person name="Hirakawa H."/>
            <person name="Shigenobu S."/>
            <person name="Nishiyama T."/>
            <person name="Yamada A."/>
            <person name="Hasebe M."/>
            <person name="Kawaguchi M."/>
        </authorList>
    </citation>
    <scope>NUCLEOTIDE SEQUENCE</scope>
    <source>
        <strain evidence="3">AT787</strain>
    </source>
</reference>
<dbReference type="Proteomes" id="UP001063166">
    <property type="component" value="Unassembled WGS sequence"/>
</dbReference>
<feature type="compositionally biased region" description="Low complexity" evidence="1">
    <location>
        <begin position="283"/>
        <end position="305"/>
    </location>
</feature>
<name>A0A9P3UJX5_LYOSH</name>
<protein>
    <submittedName>
        <fullName evidence="3">Wiskott Aldrich syndrome homology region 2</fullName>
    </submittedName>
</protein>
<dbReference type="GO" id="GO:0003779">
    <property type="term" value="F:actin binding"/>
    <property type="evidence" value="ECO:0007669"/>
    <property type="project" value="InterPro"/>
</dbReference>
<comment type="caution">
    <text evidence="3">The sequence shown here is derived from an EMBL/GenBank/DDBJ whole genome shotgun (WGS) entry which is preliminary data.</text>
</comment>
<accession>A0A9P3UJX5</accession>
<dbReference type="InterPro" id="IPR003124">
    <property type="entry name" value="WH2_dom"/>
</dbReference>
<feature type="compositionally biased region" description="Pro residues" evidence="1">
    <location>
        <begin position="109"/>
        <end position="125"/>
    </location>
</feature>
<dbReference type="EMBL" id="BRPK01000001">
    <property type="protein sequence ID" value="GLB33851.1"/>
    <property type="molecule type" value="Genomic_DNA"/>
</dbReference>
<evidence type="ECO:0000313" key="4">
    <source>
        <dbReference type="Proteomes" id="UP001063166"/>
    </source>
</evidence>
<dbReference type="PROSITE" id="PS51082">
    <property type="entry name" value="WH2"/>
    <property type="match status" value="1"/>
</dbReference>